<dbReference type="EMBL" id="CAUJNA010002222">
    <property type="protein sequence ID" value="CAJ1391062.1"/>
    <property type="molecule type" value="Genomic_DNA"/>
</dbReference>
<gene>
    <name evidence="1" type="ORF">EVOR1521_LOCUS16326</name>
</gene>
<sequence length="350" mass="38324">DEAELVVATLRAGLSEKGKAWLQQEVAAKAQPQLRALARQLDVRQRVAGGKVTKADLAAAVVEQLCCQEPSSSSTPAVTVARLREVVAAKGDQGPAALRALLRPLKLRDASPSLTGLATDLGVDVTGLTRHAIIQRLVLTLCPLTSPLRSAEVKRKFWRCLKRHRGSEQETLEARIEVTLKKDQCAEFRHGLLAVFLGITVEAVAGRHLSARDELQLLDAKLSEAAACVSDMEQWLPQSIPPSWTAAVTRLQETTMPRLSWPAQRALLAVVLNARWNERRGGWEGLTKSGFDSFWGGFVVWYAAPGWWRLAGASDCADPIDVAERLWALATLEQEAASEETDGFKDRREA</sequence>
<organism evidence="1 2">
    <name type="scientific">Effrenium voratum</name>
    <dbReference type="NCBI Taxonomy" id="2562239"/>
    <lineage>
        <taxon>Eukaryota</taxon>
        <taxon>Sar</taxon>
        <taxon>Alveolata</taxon>
        <taxon>Dinophyceae</taxon>
        <taxon>Suessiales</taxon>
        <taxon>Symbiodiniaceae</taxon>
        <taxon>Effrenium</taxon>
    </lineage>
</organism>
<keyword evidence="2" id="KW-1185">Reference proteome</keyword>
<comment type="caution">
    <text evidence="1">The sequence shown here is derived from an EMBL/GenBank/DDBJ whole genome shotgun (WGS) entry which is preliminary data.</text>
</comment>
<accession>A0AA36N6B6</accession>
<evidence type="ECO:0000313" key="1">
    <source>
        <dbReference type="EMBL" id="CAJ1391062.1"/>
    </source>
</evidence>
<feature type="non-terminal residue" evidence="1">
    <location>
        <position position="1"/>
    </location>
</feature>
<evidence type="ECO:0000313" key="2">
    <source>
        <dbReference type="Proteomes" id="UP001178507"/>
    </source>
</evidence>
<name>A0AA36N6B6_9DINO</name>
<reference evidence="1" key="1">
    <citation type="submission" date="2023-08" db="EMBL/GenBank/DDBJ databases">
        <authorList>
            <person name="Chen Y."/>
            <person name="Shah S."/>
            <person name="Dougan E. K."/>
            <person name="Thang M."/>
            <person name="Chan C."/>
        </authorList>
    </citation>
    <scope>NUCLEOTIDE SEQUENCE</scope>
</reference>
<dbReference type="AlphaFoldDB" id="A0AA36N6B6"/>
<proteinExistence type="predicted"/>
<protein>
    <submittedName>
        <fullName evidence="1">Uncharacterized protein</fullName>
    </submittedName>
</protein>
<dbReference type="Proteomes" id="UP001178507">
    <property type="component" value="Unassembled WGS sequence"/>
</dbReference>
<feature type="non-terminal residue" evidence="1">
    <location>
        <position position="350"/>
    </location>
</feature>